<dbReference type="EMBL" id="MU150232">
    <property type="protein sequence ID" value="KAF9468665.1"/>
    <property type="molecule type" value="Genomic_DNA"/>
</dbReference>
<evidence type="ECO:0000313" key="2">
    <source>
        <dbReference type="EMBL" id="KAF9468665.1"/>
    </source>
</evidence>
<gene>
    <name evidence="2" type="ORF">BDZ94DRAFT_1245952</name>
</gene>
<feature type="signal peptide" evidence="1">
    <location>
        <begin position="1"/>
        <end position="27"/>
    </location>
</feature>
<comment type="caution">
    <text evidence="2">The sequence shown here is derived from an EMBL/GenBank/DDBJ whole genome shotgun (WGS) entry which is preliminary data.</text>
</comment>
<keyword evidence="1" id="KW-0732">Signal</keyword>
<proteinExistence type="predicted"/>
<evidence type="ECO:0000256" key="1">
    <source>
        <dbReference type="SAM" id="SignalP"/>
    </source>
</evidence>
<dbReference type="Proteomes" id="UP000807353">
    <property type="component" value="Unassembled WGS sequence"/>
</dbReference>
<organism evidence="2 3">
    <name type="scientific">Collybia nuda</name>
    <dbReference type="NCBI Taxonomy" id="64659"/>
    <lineage>
        <taxon>Eukaryota</taxon>
        <taxon>Fungi</taxon>
        <taxon>Dikarya</taxon>
        <taxon>Basidiomycota</taxon>
        <taxon>Agaricomycotina</taxon>
        <taxon>Agaricomycetes</taxon>
        <taxon>Agaricomycetidae</taxon>
        <taxon>Agaricales</taxon>
        <taxon>Tricholomatineae</taxon>
        <taxon>Clitocybaceae</taxon>
        <taxon>Collybia</taxon>
    </lineage>
</organism>
<evidence type="ECO:0000313" key="3">
    <source>
        <dbReference type="Proteomes" id="UP000807353"/>
    </source>
</evidence>
<feature type="chain" id="PRO_5040337903" description="Secreted protein" evidence="1">
    <location>
        <begin position="28"/>
        <end position="85"/>
    </location>
</feature>
<reference evidence="2" key="1">
    <citation type="submission" date="2020-11" db="EMBL/GenBank/DDBJ databases">
        <authorList>
            <consortium name="DOE Joint Genome Institute"/>
            <person name="Ahrendt S."/>
            <person name="Riley R."/>
            <person name="Andreopoulos W."/>
            <person name="Labutti K."/>
            <person name="Pangilinan J."/>
            <person name="Ruiz-Duenas F.J."/>
            <person name="Barrasa J.M."/>
            <person name="Sanchez-Garcia M."/>
            <person name="Camarero S."/>
            <person name="Miyauchi S."/>
            <person name="Serrano A."/>
            <person name="Linde D."/>
            <person name="Babiker R."/>
            <person name="Drula E."/>
            <person name="Ayuso-Fernandez I."/>
            <person name="Pacheco R."/>
            <person name="Padilla G."/>
            <person name="Ferreira P."/>
            <person name="Barriuso J."/>
            <person name="Kellner H."/>
            <person name="Castanera R."/>
            <person name="Alfaro M."/>
            <person name="Ramirez L."/>
            <person name="Pisabarro A.G."/>
            <person name="Kuo A."/>
            <person name="Tritt A."/>
            <person name="Lipzen A."/>
            <person name="He G."/>
            <person name="Yan M."/>
            <person name="Ng V."/>
            <person name="Cullen D."/>
            <person name="Martin F."/>
            <person name="Rosso M.-N."/>
            <person name="Henrissat B."/>
            <person name="Hibbett D."/>
            <person name="Martinez A.T."/>
            <person name="Grigoriev I.V."/>
        </authorList>
    </citation>
    <scope>NUCLEOTIDE SEQUENCE</scope>
    <source>
        <strain evidence="2">CBS 247.69</strain>
    </source>
</reference>
<evidence type="ECO:0008006" key="4">
    <source>
        <dbReference type="Google" id="ProtNLM"/>
    </source>
</evidence>
<sequence length="85" mass="9758">MSPEGKWSWRLSSIYSLHLFTICHCVASHTTRTTPKHSFIPDKFMLTLRNGPLNYYLPYVVSAGWTAKLNAVPPMSYMIFFNSIS</sequence>
<dbReference type="AlphaFoldDB" id="A0A9P5YJC5"/>
<protein>
    <recommendedName>
        <fullName evidence="4">Secreted protein</fullName>
    </recommendedName>
</protein>
<keyword evidence="3" id="KW-1185">Reference proteome</keyword>
<name>A0A9P5YJC5_9AGAR</name>
<accession>A0A9P5YJC5</accession>